<dbReference type="AlphaFoldDB" id="X0T4R0"/>
<evidence type="ECO:0000313" key="1">
    <source>
        <dbReference type="EMBL" id="GAF83167.1"/>
    </source>
</evidence>
<name>X0T4R0_9ZZZZ</name>
<accession>X0T4R0</accession>
<gene>
    <name evidence="1" type="ORF">S01H1_04209</name>
</gene>
<proteinExistence type="predicted"/>
<organism evidence="1">
    <name type="scientific">marine sediment metagenome</name>
    <dbReference type="NCBI Taxonomy" id="412755"/>
    <lineage>
        <taxon>unclassified sequences</taxon>
        <taxon>metagenomes</taxon>
        <taxon>ecological metagenomes</taxon>
    </lineage>
</organism>
<reference evidence="1" key="1">
    <citation type="journal article" date="2014" name="Front. Microbiol.">
        <title>High frequency of phylogenetically diverse reductive dehalogenase-homologous genes in deep subseafloor sedimentary metagenomes.</title>
        <authorList>
            <person name="Kawai M."/>
            <person name="Futagami T."/>
            <person name="Toyoda A."/>
            <person name="Takaki Y."/>
            <person name="Nishi S."/>
            <person name="Hori S."/>
            <person name="Arai W."/>
            <person name="Tsubouchi T."/>
            <person name="Morono Y."/>
            <person name="Uchiyama I."/>
            <person name="Ito T."/>
            <person name="Fujiyama A."/>
            <person name="Inagaki F."/>
            <person name="Takami H."/>
        </authorList>
    </citation>
    <scope>NUCLEOTIDE SEQUENCE</scope>
    <source>
        <strain evidence="1">Expedition CK06-06</strain>
    </source>
</reference>
<sequence>MTKNIGIGMEVECVLNKSIHSFPVGGYHNGIKVKGLSGWKAERDGSLRGYEFESNTKHVELVSSISHTTESFQSVVSRFIKFMSKNKRYELNEVLVFNDSMGSHVHVSIDGFNFEKKVIYDVFTKARDFFIDKIRKSNIQSKEEIISQYTRDYSKATTPSRFRNSEREQEWNFQSERRGNGLEWRSPNMTGIKTWDEFRTFMRITLQTLKFLIENAQKYSKKNVVNFTEAAKDNTTEINEEIIIENNHSEINEEIIARELN</sequence>
<evidence type="ECO:0008006" key="2">
    <source>
        <dbReference type="Google" id="ProtNLM"/>
    </source>
</evidence>
<comment type="caution">
    <text evidence="1">The sequence shown here is derived from an EMBL/GenBank/DDBJ whole genome shotgun (WGS) entry which is preliminary data.</text>
</comment>
<dbReference type="EMBL" id="BARS01002232">
    <property type="protein sequence ID" value="GAF83167.1"/>
    <property type="molecule type" value="Genomic_DNA"/>
</dbReference>
<protein>
    <recommendedName>
        <fullName evidence="2">Amidoligase enzyme</fullName>
    </recommendedName>
</protein>